<accession>A0A1G2LNC1</accession>
<dbReference type="PANTHER" id="PTHR11703:SF2">
    <property type="entry name" value="DEOXYHYPUSINE SYNTHASE-LIKE PROTEIN"/>
    <property type="match status" value="1"/>
</dbReference>
<gene>
    <name evidence="3" type="ORF">A2909_01380</name>
</gene>
<reference evidence="3 4" key="1">
    <citation type="journal article" date="2016" name="Nat. Commun.">
        <title>Thousands of microbial genomes shed light on interconnected biogeochemical processes in an aquifer system.</title>
        <authorList>
            <person name="Anantharaman K."/>
            <person name="Brown C.T."/>
            <person name="Hug L.A."/>
            <person name="Sharon I."/>
            <person name="Castelle C.J."/>
            <person name="Probst A.J."/>
            <person name="Thomas B.C."/>
            <person name="Singh A."/>
            <person name="Wilkins M.J."/>
            <person name="Karaoz U."/>
            <person name="Brodie E.L."/>
            <person name="Williams K.H."/>
            <person name="Hubbard S.S."/>
            <person name="Banfield J.F."/>
        </authorList>
    </citation>
    <scope>NUCLEOTIDE SEQUENCE [LARGE SCALE GENOMIC DNA]</scope>
</reference>
<dbReference type="InterPro" id="IPR029035">
    <property type="entry name" value="DHS-like_NAD/FAD-binding_dom"/>
</dbReference>
<evidence type="ECO:0008006" key="5">
    <source>
        <dbReference type="Google" id="ProtNLM"/>
    </source>
</evidence>
<dbReference type="AlphaFoldDB" id="A0A1G2LNC1"/>
<keyword evidence="2" id="KW-0808">Transferase</keyword>
<protein>
    <recommendedName>
        <fullName evidence="5">Deoxyhypusine synthase</fullName>
    </recommendedName>
</protein>
<dbReference type="GO" id="GO:0034038">
    <property type="term" value="F:deoxyhypusine synthase activity"/>
    <property type="evidence" value="ECO:0007669"/>
    <property type="project" value="TreeGrafter"/>
</dbReference>
<dbReference type="GO" id="GO:0005737">
    <property type="term" value="C:cytoplasm"/>
    <property type="evidence" value="ECO:0007669"/>
    <property type="project" value="TreeGrafter"/>
</dbReference>
<evidence type="ECO:0000313" key="4">
    <source>
        <dbReference type="Proteomes" id="UP000178302"/>
    </source>
</evidence>
<dbReference type="InterPro" id="IPR002773">
    <property type="entry name" value="Deoxyhypusine_synthase"/>
</dbReference>
<name>A0A1G2LNC1_9BACT</name>
<evidence type="ECO:0000256" key="2">
    <source>
        <dbReference type="ARBA" id="ARBA00022679"/>
    </source>
</evidence>
<dbReference type="Pfam" id="PF01916">
    <property type="entry name" value="DS"/>
    <property type="match status" value="1"/>
</dbReference>
<dbReference type="EMBL" id="MHQZ01000042">
    <property type="protein sequence ID" value="OHA13105.1"/>
    <property type="molecule type" value="Genomic_DNA"/>
</dbReference>
<dbReference type="Gene3D" id="3.40.910.10">
    <property type="entry name" value="Deoxyhypusine synthase"/>
    <property type="match status" value="1"/>
</dbReference>
<proteinExistence type="inferred from homology"/>
<dbReference type="SUPFAM" id="SSF52467">
    <property type="entry name" value="DHS-like NAD/FAD-binding domain"/>
    <property type="match status" value="1"/>
</dbReference>
<dbReference type="PANTHER" id="PTHR11703">
    <property type="entry name" value="DEOXYHYPUSINE SYNTHASE"/>
    <property type="match status" value="1"/>
</dbReference>
<organism evidence="3 4">
    <name type="scientific">Candidatus Tagabacteria bacterium RIFCSPLOWO2_01_FULL_39_11</name>
    <dbReference type="NCBI Taxonomy" id="1802295"/>
    <lineage>
        <taxon>Bacteria</taxon>
        <taxon>Candidatus Tagaibacteriota</taxon>
    </lineage>
</organism>
<evidence type="ECO:0000313" key="3">
    <source>
        <dbReference type="EMBL" id="OHA13105.1"/>
    </source>
</evidence>
<sequence length="443" mass="50300">MEKLLKEVKSSPITGKETLRELLEKSFTAHYARDIKNDILKVYLKIGEIDNDVRKLLDTKLELPELVKSLSLMYADYYRLPRIKRAFELLKIAIEENYTIFLAFAGALTPADFGASCLLPLIERGVVDVITTTGANIYHEMQRAMGGKFYEYDVPLNHILESDGDAELIEEGYSRIYNIIFPEVDLYRLDDFIADNVYQRLDDPFVGKTKRLVIYAFKFLAARSPEHKILSEERILGKATSFIKTAITSTQLHKAVSEVMELKFPRYKNWLVEAKKASIPVFCGAPQDSSLLMTFARSRLKNEAHCYFDIEQDINEMAALQYLAQQEGKFAVIILGGGVPKNFTLQGEPYLQQILGIDVKGFDIDIQIGMADVRDGGLSGCTASEGTTWDKVGGPFIYIKGEVLSIFPLIVYEICRENLKKIPKKLYSRIPEAMELLRKKVKK</sequence>
<dbReference type="InterPro" id="IPR036982">
    <property type="entry name" value="Deoxyhypusine_synthase_sf"/>
</dbReference>
<evidence type="ECO:0000256" key="1">
    <source>
        <dbReference type="ARBA" id="ARBA00009892"/>
    </source>
</evidence>
<comment type="similarity">
    <text evidence="1">Belongs to the deoxyhypusine synthase family.</text>
</comment>
<comment type="caution">
    <text evidence="3">The sequence shown here is derived from an EMBL/GenBank/DDBJ whole genome shotgun (WGS) entry which is preliminary data.</text>
</comment>
<dbReference type="Proteomes" id="UP000178302">
    <property type="component" value="Unassembled WGS sequence"/>
</dbReference>